<dbReference type="InterPro" id="IPR014430">
    <property type="entry name" value="Scs7"/>
</dbReference>
<evidence type="ECO:0000256" key="10">
    <source>
        <dbReference type="ARBA" id="ARBA00023002"/>
    </source>
</evidence>
<keyword evidence="9 14" id="KW-1133">Transmembrane helix</keyword>
<dbReference type="PANTHER" id="PTHR12863">
    <property type="entry name" value="FATTY ACID HYDROXYLASE"/>
    <property type="match status" value="1"/>
</dbReference>
<evidence type="ECO:0000256" key="1">
    <source>
        <dbReference type="ARBA" id="ARBA00001947"/>
    </source>
</evidence>
<evidence type="ECO:0000313" key="17">
    <source>
        <dbReference type="EMBL" id="SIP74271.1"/>
    </source>
</evidence>
<evidence type="ECO:0000256" key="5">
    <source>
        <dbReference type="ARBA" id="ARBA00022723"/>
    </source>
</evidence>
<feature type="transmembrane region" description="Helical" evidence="14">
    <location>
        <begin position="12"/>
        <end position="30"/>
    </location>
</feature>
<evidence type="ECO:0000256" key="4">
    <source>
        <dbReference type="ARBA" id="ARBA00022692"/>
    </source>
</evidence>
<keyword evidence="3" id="KW-0444">Lipid biosynthesis</keyword>
<evidence type="ECO:0000256" key="2">
    <source>
        <dbReference type="ARBA" id="ARBA00004477"/>
    </source>
</evidence>
<keyword evidence="7" id="KW-0276">Fatty acid metabolism</keyword>
<feature type="transmembrane region" description="Helical" evidence="14">
    <location>
        <begin position="36"/>
        <end position="56"/>
    </location>
</feature>
<comment type="cofactor">
    <cofactor evidence="1">
        <name>Zn(2+)</name>
        <dbReference type="ChEBI" id="CHEBI:29105"/>
    </cofactor>
</comment>
<feature type="transmembrane region" description="Helical" evidence="14">
    <location>
        <begin position="109"/>
        <end position="129"/>
    </location>
</feature>
<dbReference type="GO" id="GO:0005506">
    <property type="term" value="F:iron ion binding"/>
    <property type="evidence" value="ECO:0007669"/>
    <property type="project" value="InterPro"/>
</dbReference>
<dbReference type="EMBL" id="FTLG01000204">
    <property type="protein sequence ID" value="SIP74271.1"/>
    <property type="molecule type" value="Genomic_DNA"/>
</dbReference>
<evidence type="ECO:0000313" key="16">
    <source>
        <dbReference type="EMBL" id="PHM37897.1"/>
    </source>
</evidence>
<reference evidence="17" key="1">
    <citation type="submission" date="2016-12" db="EMBL/GenBank/DDBJ databases">
        <authorList>
            <person name="Song W.-J."/>
            <person name="Kurnit D.M."/>
        </authorList>
    </citation>
    <scope>NUCLEOTIDE SEQUENCE [LARGE SCALE GENOMIC DNA]</scope>
    <source>
        <strain evidence="17">HGB1681</strain>
    </source>
</reference>
<dbReference type="AlphaFoldDB" id="A0A1N6MZL0"/>
<feature type="domain" description="Fatty acid hydroxylase" evidence="15">
    <location>
        <begin position="44"/>
        <end position="168"/>
    </location>
</feature>
<dbReference type="InterPro" id="IPR006694">
    <property type="entry name" value="Fatty_acid_hydroxylase"/>
</dbReference>
<comment type="subcellular location">
    <subcellularLocation>
        <location evidence="2">Endoplasmic reticulum membrane</location>
        <topology evidence="2">Multi-pass membrane protein</topology>
    </subcellularLocation>
</comment>
<organism evidence="17 18">
    <name type="scientific">Xenorhabdus innexi</name>
    <dbReference type="NCBI Taxonomy" id="290109"/>
    <lineage>
        <taxon>Bacteria</taxon>
        <taxon>Pseudomonadati</taxon>
        <taxon>Pseudomonadota</taxon>
        <taxon>Gammaproteobacteria</taxon>
        <taxon>Enterobacterales</taxon>
        <taxon>Morganellaceae</taxon>
        <taxon>Xenorhabdus</taxon>
    </lineage>
</organism>
<evidence type="ECO:0000256" key="14">
    <source>
        <dbReference type="SAM" id="Phobius"/>
    </source>
</evidence>
<dbReference type="Pfam" id="PF04116">
    <property type="entry name" value="FA_hydroxylase"/>
    <property type="match status" value="1"/>
</dbReference>
<evidence type="ECO:0000256" key="8">
    <source>
        <dbReference type="ARBA" id="ARBA00022833"/>
    </source>
</evidence>
<dbReference type="GO" id="GO:0080132">
    <property type="term" value="F:fatty acid 2-hydroxylase activity"/>
    <property type="evidence" value="ECO:0007669"/>
    <property type="project" value="InterPro"/>
</dbReference>
<dbReference type="GO" id="GO:0006633">
    <property type="term" value="P:fatty acid biosynthetic process"/>
    <property type="evidence" value="ECO:0007669"/>
    <property type="project" value="UniProtKB-KW"/>
</dbReference>
<dbReference type="Proteomes" id="UP000196435">
    <property type="component" value="Unassembled WGS sequence"/>
</dbReference>
<evidence type="ECO:0000256" key="9">
    <source>
        <dbReference type="ARBA" id="ARBA00022989"/>
    </source>
</evidence>
<keyword evidence="6" id="KW-0256">Endoplasmic reticulum</keyword>
<dbReference type="EMBL" id="NIBU01000005">
    <property type="protein sequence ID" value="PHM37897.1"/>
    <property type="molecule type" value="Genomic_DNA"/>
</dbReference>
<dbReference type="Proteomes" id="UP000224871">
    <property type="component" value="Unassembled WGS sequence"/>
</dbReference>
<reference evidence="16 19" key="3">
    <citation type="journal article" date="2017" name="Nat. Microbiol.">
        <title>Natural product diversity associated with the nematode symbionts Photorhabdus and Xenorhabdus.</title>
        <authorList>
            <person name="Tobias N.J."/>
            <person name="Wolff H."/>
            <person name="Djahanschiri B."/>
            <person name="Grundmann F."/>
            <person name="Kronenwerth M."/>
            <person name="Shi Y.M."/>
            <person name="Simonyi S."/>
            <person name="Grun P."/>
            <person name="Shapiro-Ilan D."/>
            <person name="Pidot S.J."/>
            <person name="Stinear T.P."/>
            <person name="Ebersberger I."/>
            <person name="Bode H.B."/>
        </authorList>
    </citation>
    <scope>NUCLEOTIDE SEQUENCE [LARGE SCALE GENOMIC DNA]</scope>
    <source>
        <strain evidence="16 19">DSM 16336</strain>
    </source>
</reference>
<evidence type="ECO:0000256" key="12">
    <source>
        <dbReference type="ARBA" id="ARBA00023136"/>
    </source>
</evidence>
<keyword evidence="11" id="KW-0443">Lipid metabolism</keyword>
<dbReference type="GO" id="GO:0016020">
    <property type="term" value="C:membrane"/>
    <property type="evidence" value="ECO:0007669"/>
    <property type="project" value="InterPro"/>
</dbReference>
<keyword evidence="4 14" id="KW-0812">Transmembrane</keyword>
<protein>
    <submittedName>
        <fullName evidence="17">Putative fatty acid hydroxylase</fullName>
    </submittedName>
</protein>
<reference evidence="18" key="2">
    <citation type="submission" date="2016-12" db="EMBL/GenBank/DDBJ databases">
        <authorList>
            <person name="Gaudriault S."/>
        </authorList>
    </citation>
    <scope>NUCLEOTIDE SEQUENCE [LARGE SCALE GENOMIC DNA]</scope>
    <source>
        <strain evidence="18">HGB1681 (deposited as PTA-6826 in the American Type Culture Collection)</strain>
    </source>
</reference>
<accession>A0A1N6MZL0</accession>
<evidence type="ECO:0000256" key="11">
    <source>
        <dbReference type="ARBA" id="ARBA00023098"/>
    </source>
</evidence>
<keyword evidence="19" id="KW-1185">Reference proteome</keyword>
<evidence type="ECO:0000313" key="18">
    <source>
        <dbReference type="Proteomes" id="UP000196435"/>
    </source>
</evidence>
<evidence type="ECO:0000256" key="13">
    <source>
        <dbReference type="ARBA" id="ARBA00023160"/>
    </source>
</evidence>
<keyword evidence="12 14" id="KW-0472">Membrane</keyword>
<dbReference type="OrthoDB" id="5291370at2"/>
<name>A0A1N6MZL0_9GAMM</name>
<keyword evidence="5" id="KW-0479">Metal-binding</keyword>
<proteinExistence type="predicted"/>
<evidence type="ECO:0000256" key="3">
    <source>
        <dbReference type="ARBA" id="ARBA00022516"/>
    </source>
</evidence>
<dbReference type="RefSeq" id="WP_086953645.1">
    <property type="nucleotide sequence ID" value="NZ_CAWNQC010000248.1"/>
</dbReference>
<keyword evidence="8" id="KW-0862">Zinc</keyword>
<evidence type="ECO:0000313" key="19">
    <source>
        <dbReference type="Proteomes" id="UP000224871"/>
    </source>
</evidence>
<gene>
    <name evidence="16" type="ORF">Xinn_00706</name>
    <name evidence="17" type="ORF">XIS1_600037</name>
</gene>
<evidence type="ECO:0000256" key="6">
    <source>
        <dbReference type="ARBA" id="ARBA00022824"/>
    </source>
</evidence>
<feature type="transmembrane region" description="Helical" evidence="14">
    <location>
        <begin position="77"/>
        <end position="97"/>
    </location>
</feature>
<keyword evidence="10" id="KW-0560">Oxidoreductase</keyword>
<dbReference type="PANTHER" id="PTHR12863:SF1">
    <property type="entry name" value="FATTY ACID 2-HYDROXYLASE"/>
    <property type="match status" value="1"/>
</dbReference>
<evidence type="ECO:0000259" key="15">
    <source>
        <dbReference type="Pfam" id="PF04116"/>
    </source>
</evidence>
<sequence>MNWNLTRSQYMADFIIVPVYAFAAFAMSLISGDINIFWLLYAGLGWLIWTLMEYTIHRFGFHFYYKRDHARHHVKPLDWIGTTPIFITISLGLAWLISCTLMDSFTRGSMIFIGLCIGYYYYISIHYLIHHSSTSVIDKLRRHHEIHHRNPHVNYGVSVRIWDFVLRTIKISKYND</sequence>
<evidence type="ECO:0000256" key="7">
    <source>
        <dbReference type="ARBA" id="ARBA00022832"/>
    </source>
</evidence>
<keyword evidence="13" id="KW-0275">Fatty acid biosynthesis</keyword>